<comment type="caution">
    <text evidence="2">The sequence shown here is derived from an EMBL/GenBank/DDBJ whole genome shotgun (WGS) entry which is preliminary data.</text>
</comment>
<dbReference type="InterPro" id="IPR028098">
    <property type="entry name" value="Glyco_trans_4-like_N"/>
</dbReference>
<dbReference type="PANTHER" id="PTHR45947">
    <property type="entry name" value="SULFOQUINOVOSYL TRANSFERASE SQD2"/>
    <property type="match status" value="1"/>
</dbReference>
<dbReference type="SUPFAM" id="SSF53756">
    <property type="entry name" value="UDP-Glycosyltransferase/glycogen phosphorylase"/>
    <property type="match status" value="1"/>
</dbReference>
<dbReference type="Proteomes" id="UP000269265">
    <property type="component" value="Unassembled WGS sequence"/>
</dbReference>
<evidence type="ECO:0000313" key="3">
    <source>
        <dbReference type="Proteomes" id="UP000269265"/>
    </source>
</evidence>
<dbReference type="AlphaFoldDB" id="A0A426VB68"/>
<gene>
    <name evidence="2" type="ORF">EIP75_13540</name>
</gene>
<proteinExistence type="predicted"/>
<protein>
    <submittedName>
        <fullName evidence="2">Glycosyltransferase</fullName>
    </submittedName>
</protein>
<dbReference type="PANTHER" id="PTHR45947:SF3">
    <property type="entry name" value="SULFOQUINOVOSYL TRANSFERASE SQD2"/>
    <property type="match status" value="1"/>
</dbReference>
<keyword evidence="3" id="KW-1185">Reference proteome</keyword>
<dbReference type="CDD" id="cd03801">
    <property type="entry name" value="GT4_PimA-like"/>
    <property type="match status" value="1"/>
</dbReference>
<dbReference type="Gene3D" id="3.40.50.2000">
    <property type="entry name" value="Glycogen Phosphorylase B"/>
    <property type="match status" value="2"/>
</dbReference>
<sequence length="419" mass="46057">MRILWAMPYLPWPVTSGGKSRQFHLLRSMAERGHRITLLVQSKTALDDEARARLAPMVERLIVLPRRSLKHPVTLWHAALAPWPLLTTVNGHAPALSARFNELLSEGGWDVVQIEHSYGFQPFELALARHRQPFVLCEHNVESQLGAATYSKWPVWLRPLARYDQWRARRWERRVLSQASAVAAVTDADARTMERLSGGQPVGVVANGVDTRAFSQVEPAVGSDKVLFVGNYEYAPNVDAIEWALTEVFPRLWRQRPGARFIVCGHAMPEAWRHRFTDARIEWRGYVPHLAEVQAEAAAFLAPLRFGGGSKLKVLEALAAGLPLVSTPEGVSGLGVVDGVHAHLGGTADGLAEALAAVMGQPDRARALGEAGREHVAARFDWSASVAQLESLYERLPAPSLISPWGAGISPLASHEEVA</sequence>
<name>A0A426VB68_9BURK</name>
<organism evidence="2 3">
    <name type="scientific">Aquabacterium soli</name>
    <dbReference type="NCBI Taxonomy" id="2493092"/>
    <lineage>
        <taxon>Bacteria</taxon>
        <taxon>Pseudomonadati</taxon>
        <taxon>Pseudomonadota</taxon>
        <taxon>Betaproteobacteria</taxon>
        <taxon>Burkholderiales</taxon>
        <taxon>Aquabacterium</taxon>
    </lineage>
</organism>
<dbReference type="Pfam" id="PF13439">
    <property type="entry name" value="Glyco_transf_4"/>
    <property type="match status" value="1"/>
</dbReference>
<dbReference type="OrthoDB" id="9816564at2"/>
<evidence type="ECO:0000259" key="1">
    <source>
        <dbReference type="Pfam" id="PF13439"/>
    </source>
</evidence>
<accession>A0A426VB68</accession>
<dbReference type="InterPro" id="IPR050194">
    <property type="entry name" value="Glycosyltransferase_grp1"/>
</dbReference>
<dbReference type="Pfam" id="PF13692">
    <property type="entry name" value="Glyco_trans_1_4"/>
    <property type="match status" value="1"/>
</dbReference>
<feature type="domain" description="Glycosyltransferase subfamily 4-like N-terminal" evidence="1">
    <location>
        <begin position="23"/>
        <end position="211"/>
    </location>
</feature>
<dbReference type="GO" id="GO:0016757">
    <property type="term" value="F:glycosyltransferase activity"/>
    <property type="evidence" value="ECO:0007669"/>
    <property type="project" value="UniProtKB-ARBA"/>
</dbReference>
<evidence type="ECO:0000313" key="2">
    <source>
        <dbReference type="EMBL" id="RRS03990.1"/>
    </source>
</evidence>
<keyword evidence="2" id="KW-0808">Transferase</keyword>
<dbReference type="EMBL" id="RSED01000009">
    <property type="protein sequence ID" value="RRS03990.1"/>
    <property type="molecule type" value="Genomic_DNA"/>
</dbReference>
<reference evidence="2 3" key="1">
    <citation type="submission" date="2018-12" db="EMBL/GenBank/DDBJ databases">
        <title>The whole draft genome of Aquabacterium sp. SJQ9.</title>
        <authorList>
            <person name="Sun L."/>
            <person name="Gao X."/>
            <person name="Chen W."/>
            <person name="Huang K."/>
        </authorList>
    </citation>
    <scope>NUCLEOTIDE SEQUENCE [LARGE SCALE GENOMIC DNA]</scope>
    <source>
        <strain evidence="2 3">SJQ9</strain>
    </source>
</reference>